<gene>
    <name evidence="1" type="ORF">GCM10017655_36490</name>
</gene>
<evidence type="ECO:0000313" key="1">
    <source>
        <dbReference type="EMBL" id="GLK90585.1"/>
    </source>
</evidence>
<dbReference type="PANTHER" id="PTHR39624:SF2">
    <property type="entry name" value="OSMC-LIKE PROTEIN"/>
    <property type="match status" value="1"/>
</dbReference>
<dbReference type="Gene3D" id="3.30.300.20">
    <property type="match status" value="1"/>
</dbReference>
<comment type="caution">
    <text evidence="1">The sequence shown here is derived from an EMBL/GenBank/DDBJ whole genome shotgun (WGS) entry which is preliminary data.</text>
</comment>
<dbReference type="PANTHER" id="PTHR39624">
    <property type="entry name" value="PROTEIN INVOLVED IN RIMO-MEDIATED BETA-METHYLTHIOLATION OF RIBOSOMAL PROTEIN S12 YCAO"/>
    <property type="match status" value="1"/>
</dbReference>
<dbReference type="Proteomes" id="UP001143328">
    <property type="component" value="Unassembled WGS sequence"/>
</dbReference>
<name>A0A9W6K6U0_9PSED</name>
<reference evidence="1" key="2">
    <citation type="submission" date="2023-01" db="EMBL/GenBank/DDBJ databases">
        <authorList>
            <person name="Sun Q."/>
            <person name="Evtushenko L."/>
        </authorList>
    </citation>
    <scope>NUCLEOTIDE SEQUENCE</scope>
    <source>
        <strain evidence="1">VKM B-2935</strain>
    </source>
</reference>
<dbReference type="Pfam" id="PF02566">
    <property type="entry name" value="OsmC"/>
    <property type="match status" value="1"/>
</dbReference>
<reference evidence="1" key="1">
    <citation type="journal article" date="2014" name="Int. J. Syst. Evol. Microbiol.">
        <title>Complete genome sequence of Corynebacterium casei LMG S-19264T (=DSM 44701T), isolated from a smear-ripened cheese.</title>
        <authorList>
            <consortium name="US DOE Joint Genome Institute (JGI-PGF)"/>
            <person name="Walter F."/>
            <person name="Albersmeier A."/>
            <person name="Kalinowski J."/>
            <person name="Ruckert C."/>
        </authorList>
    </citation>
    <scope>NUCLEOTIDE SEQUENCE</scope>
    <source>
        <strain evidence="1">VKM B-2935</strain>
    </source>
</reference>
<organism evidence="1 2">
    <name type="scientific">Pseudomonas turukhanskensis</name>
    <dbReference type="NCBI Taxonomy" id="1806536"/>
    <lineage>
        <taxon>Bacteria</taxon>
        <taxon>Pseudomonadati</taxon>
        <taxon>Pseudomonadota</taxon>
        <taxon>Gammaproteobacteria</taxon>
        <taxon>Pseudomonadales</taxon>
        <taxon>Pseudomonadaceae</taxon>
        <taxon>Pseudomonas</taxon>
    </lineage>
</organism>
<dbReference type="InterPro" id="IPR003718">
    <property type="entry name" value="OsmC/Ohr_fam"/>
</dbReference>
<dbReference type="AlphaFoldDB" id="A0A9W6K6U0"/>
<keyword evidence="2" id="KW-1185">Reference proteome</keyword>
<evidence type="ECO:0000313" key="2">
    <source>
        <dbReference type="Proteomes" id="UP001143328"/>
    </source>
</evidence>
<proteinExistence type="predicted"/>
<accession>A0A9W6K6U0</accession>
<dbReference type="InterPro" id="IPR036102">
    <property type="entry name" value="OsmC/Ohrsf"/>
</dbReference>
<dbReference type="RefSeq" id="WP_271196773.1">
    <property type="nucleotide sequence ID" value="NZ_BSFN01000012.1"/>
</dbReference>
<sequence>MTITVTSQSATSYRHTIQIAELAPLLTDMPTELGGESAAPDPHDYFDTALGACKALTVTQYARARGMPLSGIEVAVSRDNSKEREGHYTLNVTLTLQGELSEEQRAKLLTIADKCPVHKLMTSTEVHVETQLG</sequence>
<protein>
    <submittedName>
        <fullName evidence="1">Peroxiredoxin</fullName>
    </submittedName>
</protein>
<dbReference type="InterPro" id="IPR015946">
    <property type="entry name" value="KH_dom-like_a/b"/>
</dbReference>
<dbReference type="SUPFAM" id="SSF82784">
    <property type="entry name" value="OsmC-like"/>
    <property type="match status" value="1"/>
</dbReference>
<dbReference type="EMBL" id="BSFN01000012">
    <property type="protein sequence ID" value="GLK90585.1"/>
    <property type="molecule type" value="Genomic_DNA"/>
</dbReference>